<dbReference type="Proteomes" id="UP001652625">
    <property type="component" value="Chromosome 05"/>
</dbReference>
<dbReference type="PANTHER" id="PTHR47018">
    <property type="entry name" value="CXC DOMAIN-CONTAINING PROTEIN-RELATED"/>
    <property type="match status" value="1"/>
</dbReference>
<reference evidence="2" key="1">
    <citation type="submission" date="2025-08" db="UniProtKB">
        <authorList>
            <consortium name="RefSeq"/>
        </authorList>
    </citation>
    <scope>IDENTIFICATION</scope>
</reference>
<evidence type="ECO:0000313" key="1">
    <source>
        <dbReference type="Proteomes" id="UP001652625"/>
    </source>
</evidence>
<name>A0ABM4BY73_HYDVU</name>
<proteinExistence type="predicted"/>
<evidence type="ECO:0000313" key="2">
    <source>
        <dbReference type="RefSeq" id="XP_065654167.1"/>
    </source>
</evidence>
<accession>A0ABM4BY73</accession>
<gene>
    <name evidence="2" type="primary">LOC136080837</name>
</gene>
<keyword evidence="1" id="KW-1185">Reference proteome</keyword>
<dbReference type="GeneID" id="136080837"/>
<organism evidence="1 2">
    <name type="scientific">Hydra vulgaris</name>
    <name type="common">Hydra</name>
    <name type="synonym">Hydra attenuata</name>
    <dbReference type="NCBI Taxonomy" id="6087"/>
    <lineage>
        <taxon>Eukaryota</taxon>
        <taxon>Metazoa</taxon>
        <taxon>Cnidaria</taxon>
        <taxon>Hydrozoa</taxon>
        <taxon>Hydroidolina</taxon>
        <taxon>Anthoathecata</taxon>
        <taxon>Aplanulata</taxon>
        <taxon>Hydridae</taxon>
        <taxon>Hydra</taxon>
    </lineage>
</organism>
<protein>
    <submittedName>
        <fullName evidence="2">Uncharacterized protein LOC136080837</fullName>
    </submittedName>
</protein>
<dbReference type="RefSeq" id="XP_065654167.1">
    <property type="nucleotide sequence ID" value="XM_065798095.1"/>
</dbReference>
<dbReference type="PANTHER" id="PTHR47018:SF4">
    <property type="match status" value="1"/>
</dbReference>
<sequence>MTEELPIPSHGTRLKFQANNNRENCFLCEKVDDKNLSLVMTLELDKKVRSCAELLSDAKLLAKLSEGDLVATEAHYQLYNRLRLLQKDQPVIKSDNNIVYGTVLGEIVEYIYQCYEDESTIPVFQLSGLYQLFCNRLKSYDINSKCENKTRLKEKILVPELGEFKKGREVLLIFKANLGTAISDACYLTNEEEGLCLVKAATILPNQIFKVLNNDNIPIFLNDLDGELILNTLKSFFRMMLYGKKVKDVNIDSAHSKVASTISQLIFYNCLKNIVPTK</sequence>